<accession>A0A447CWU2</accession>
<dbReference type="RefSeq" id="WP_129609509.1">
    <property type="nucleotide sequence ID" value="NZ_UWOC01000151.1"/>
</dbReference>
<keyword evidence="2" id="KW-1185">Reference proteome</keyword>
<name>A0A447CWU2_9BRAD</name>
<reference evidence="2" key="1">
    <citation type="submission" date="2018-10" db="EMBL/GenBank/DDBJ databases">
        <authorList>
            <person name="Peiro R."/>
            <person name="Begona"/>
            <person name="Cbmso G."/>
            <person name="Lopez M."/>
            <person name="Gonzalez S."/>
            <person name="Sacristan E."/>
            <person name="Castillo E."/>
        </authorList>
    </citation>
    <scope>NUCLEOTIDE SEQUENCE [LARGE SCALE GENOMIC DNA]</scope>
</reference>
<evidence type="ECO:0000313" key="2">
    <source>
        <dbReference type="Proteomes" id="UP000289200"/>
    </source>
</evidence>
<protein>
    <submittedName>
        <fullName evidence="1">Uncharacterized protein</fullName>
    </submittedName>
</protein>
<dbReference type="EMBL" id="UWOC01000151">
    <property type="protein sequence ID" value="VCU09681.1"/>
    <property type="molecule type" value="Genomic_DNA"/>
</dbReference>
<comment type="caution">
    <text evidence="1">The sequence shown here is derived from an EMBL/GenBank/DDBJ whole genome shotgun (WGS) entry which is preliminary data.</text>
</comment>
<sequence length="189" mass="21997">MSEAIWYAMYDEDGSPPKCDRLTRMPRVEQLGMALDLAIALYTGAVSYRPIGQISATGETYWYWPDRRRKYDGWWLLPARTVTLARRATRYAEARAMEPPPIGPARAGDLRAYLASLPGAPPSAAERPEMDVRSRVIVHLERLRRAAHRARRRVERHGYIPEYMPAPRTIEWPADPWRGRPKWRRATWR</sequence>
<evidence type="ECO:0000313" key="1">
    <source>
        <dbReference type="EMBL" id="VCU09681.1"/>
    </source>
</evidence>
<proteinExistence type="predicted"/>
<dbReference type="Proteomes" id="UP000289200">
    <property type="component" value="Unassembled WGS sequence"/>
</dbReference>
<organism evidence="1 2">
    <name type="scientific">Rhodoplanes serenus</name>
    <dbReference type="NCBI Taxonomy" id="200615"/>
    <lineage>
        <taxon>Bacteria</taxon>
        <taxon>Pseudomonadati</taxon>
        <taxon>Pseudomonadota</taxon>
        <taxon>Alphaproteobacteria</taxon>
        <taxon>Hyphomicrobiales</taxon>
        <taxon>Nitrobacteraceae</taxon>
        <taxon>Rhodoplanes</taxon>
    </lineage>
</organism>
<gene>
    <name evidence="1" type="ORF">RHODGE_RHODGE_02850</name>
</gene>
<dbReference type="AlphaFoldDB" id="A0A447CWU2"/>